<dbReference type="AlphaFoldDB" id="A0A1G6SK80"/>
<dbReference type="InterPro" id="IPR008620">
    <property type="entry name" value="FixH"/>
</dbReference>
<dbReference type="STRING" id="265719.SAMN04488509_101552"/>
<accession>A0A1G6SK80</accession>
<reference evidence="1 2" key="1">
    <citation type="submission" date="2016-10" db="EMBL/GenBank/DDBJ databases">
        <authorList>
            <person name="de Groot N.N."/>
        </authorList>
    </citation>
    <scope>NUCLEOTIDE SEQUENCE [LARGE SCALE GENOMIC DNA]</scope>
    <source>
        <strain evidence="1 2">DSM 16957</strain>
    </source>
</reference>
<keyword evidence="2" id="KW-1185">Reference proteome</keyword>
<dbReference type="EMBL" id="FNAG01000001">
    <property type="protein sequence ID" value="SDD17193.1"/>
    <property type="molecule type" value="Genomic_DNA"/>
</dbReference>
<name>A0A1G6SK80_9GAMM</name>
<sequence length="169" mass="18066">MSSSINARPWFREPMVWLVIALPLTAVVAGLSTLAIAIRSGSNDAVPDVVRRTLQIQDADIAADRRAIELGLRGELSIDLETGAIAARMQGLSDGVPSLTLRLLHAGRASRDLEIRLIQSGEAWHGRVDGAAGQAWNIELSSPDHSWRVGGRLDPGATRSELMPMLSGG</sequence>
<evidence type="ECO:0000313" key="2">
    <source>
        <dbReference type="Proteomes" id="UP000199603"/>
    </source>
</evidence>
<dbReference type="Pfam" id="PF05751">
    <property type="entry name" value="FixH"/>
    <property type="match status" value="1"/>
</dbReference>
<organism evidence="1 2">
    <name type="scientific">Aquimonas voraii</name>
    <dbReference type="NCBI Taxonomy" id="265719"/>
    <lineage>
        <taxon>Bacteria</taxon>
        <taxon>Pseudomonadati</taxon>
        <taxon>Pseudomonadota</taxon>
        <taxon>Gammaproteobacteria</taxon>
        <taxon>Lysobacterales</taxon>
        <taxon>Lysobacteraceae</taxon>
        <taxon>Aquimonas</taxon>
    </lineage>
</organism>
<dbReference type="OrthoDB" id="5948217at2"/>
<gene>
    <name evidence="1" type="ORF">SAMN04488509_101552</name>
</gene>
<dbReference type="RefSeq" id="WP_091238522.1">
    <property type="nucleotide sequence ID" value="NZ_FNAG01000001.1"/>
</dbReference>
<proteinExistence type="predicted"/>
<dbReference type="Proteomes" id="UP000199603">
    <property type="component" value="Unassembled WGS sequence"/>
</dbReference>
<evidence type="ECO:0008006" key="3">
    <source>
        <dbReference type="Google" id="ProtNLM"/>
    </source>
</evidence>
<evidence type="ECO:0000313" key="1">
    <source>
        <dbReference type="EMBL" id="SDD17193.1"/>
    </source>
</evidence>
<protein>
    <recommendedName>
        <fullName evidence="3">Nitrogen fixation protein FixH</fullName>
    </recommendedName>
</protein>